<keyword evidence="2" id="KW-1185">Reference proteome</keyword>
<organism evidence="1 2">
    <name type="scientific">Camellia lanceoleosa</name>
    <dbReference type="NCBI Taxonomy" id="1840588"/>
    <lineage>
        <taxon>Eukaryota</taxon>
        <taxon>Viridiplantae</taxon>
        <taxon>Streptophyta</taxon>
        <taxon>Embryophyta</taxon>
        <taxon>Tracheophyta</taxon>
        <taxon>Spermatophyta</taxon>
        <taxon>Magnoliopsida</taxon>
        <taxon>eudicotyledons</taxon>
        <taxon>Gunneridae</taxon>
        <taxon>Pentapetalae</taxon>
        <taxon>asterids</taxon>
        <taxon>Ericales</taxon>
        <taxon>Theaceae</taxon>
        <taxon>Camellia</taxon>
    </lineage>
</organism>
<evidence type="ECO:0000313" key="2">
    <source>
        <dbReference type="Proteomes" id="UP001060215"/>
    </source>
</evidence>
<reference evidence="1 2" key="1">
    <citation type="journal article" date="2022" name="Plant J.">
        <title>Chromosome-level genome of Camellia lanceoleosa provides a valuable resource for understanding genome evolution and self-incompatibility.</title>
        <authorList>
            <person name="Gong W."/>
            <person name="Xiao S."/>
            <person name="Wang L."/>
            <person name="Liao Z."/>
            <person name="Chang Y."/>
            <person name="Mo W."/>
            <person name="Hu G."/>
            <person name="Li W."/>
            <person name="Zhao G."/>
            <person name="Zhu H."/>
            <person name="Hu X."/>
            <person name="Ji K."/>
            <person name="Xiang X."/>
            <person name="Song Q."/>
            <person name="Yuan D."/>
            <person name="Jin S."/>
            <person name="Zhang L."/>
        </authorList>
    </citation>
    <scope>NUCLEOTIDE SEQUENCE [LARGE SCALE GENOMIC DNA]</scope>
    <source>
        <strain evidence="1">SQ_2022a</strain>
    </source>
</reference>
<comment type="caution">
    <text evidence="1">The sequence shown here is derived from an EMBL/GenBank/DDBJ whole genome shotgun (WGS) entry which is preliminary data.</text>
</comment>
<proteinExistence type="predicted"/>
<dbReference type="EMBL" id="CM045772">
    <property type="protein sequence ID" value="KAI7985400.1"/>
    <property type="molecule type" value="Genomic_DNA"/>
</dbReference>
<evidence type="ECO:0000313" key="1">
    <source>
        <dbReference type="EMBL" id="KAI7985400.1"/>
    </source>
</evidence>
<dbReference type="Proteomes" id="UP001060215">
    <property type="component" value="Chromosome 15"/>
</dbReference>
<accession>A0ACC0F9R9</accession>
<sequence length="150" mass="16996">MATQLPSTVYPHSKIMLLLKKCLFVSTASLIPKPAVSFHDTLLTTSVVPSSVDIDLSEDIPSNDDVPTPSERTDAIHIKLPTALKRRIHRLWKTLLIIKFVGHSFHYQFYSLISRASGNRKGEHYLRTHPWELEFHPQTVPISPDCIGEN</sequence>
<gene>
    <name evidence="1" type="ORF">LOK49_LG14G01176</name>
</gene>
<protein>
    <submittedName>
        <fullName evidence="1">Uncharacterized protein</fullName>
    </submittedName>
</protein>
<name>A0ACC0F9R9_9ERIC</name>